<accession>A0AAF0YLN4</accession>
<gene>
    <name evidence="2" type="primary">cas6</name>
    <name evidence="2" type="ORF">CYJ98_009050</name>
</gene>
<dbReference type="Proteomes" id="UP000234781">
    <property type="component" value="Chromosome"/>
</dbReference>
<dbReference type="InterPro" id="IPR019267">
    <property type="entry name" value="CRISPR-assoc_Cas6_C"/>
</dbReference>
<organism evidence="2 3">
    <name type="scientific">Neisseria perflava</name>
    <dbReference type="NCBI Taxonomy" id="33053"/>
    <lineage>
        <taxon>Bacteria</taxon>
        <taxon>Pseudomonadati</taxon>
        <taxon>Pseudomonadota</taxon>
        <taxon>Betaproteobacteria</taxon>
        <taxon>Neisseriales</taxon>
        <taxon>Neisseriaceae</taxon>
        <taxon>Neisseria</taxon>
    </lineage>
</organism>
<evidence type="ECO:0000313" key="2">
    <source>
        <dbReference type="EMBL" id="WOS97710.1"/>
    </source>
</evidence>
<sequence length="313" mass="35686">MNLLTLPSQLPIARYRFTFQPDTELVLPPYAASTLRGIFGHALLNTVCTCWEPSQDGVHPADCPYSHIFATPYNDKLPGSRKHHPPQPYVIETPFKQQLQIYPAGSDYQFQIVLIGGARHMLPLIKAVFEYAFKKGIARQNVRCSLKNLEVETPDGWQGILEHGIIPLHPNTISLPQHFPSDVSIQLLTPLTIRHDKKVMKAGQLTESMFLRQAIRDISAIATTHWEHPLEGRFQELIRATELVRGRKSLSDTKWKRHSNRQQRDMTYQGVMGEWTFYDLPKELSALLYIGQWLHIGKETTFGHGGYRITAGL</sequence>
<name>A0AAF0YLN4_NEIPE</name>
<protein>
    <submittedName>
        <fullName evidence="2">CRISPR system precrRNA processing endoribonuclease RAMP protein Cas6</fullName>
    </submittedName>
</protein>
<dbReference type="Pfam" id="PF10040">
    <property type="entry name" value="CRISPR_Cas6"/>
    <property type="match status" value="1"/>
</dbReference>
<reference evidence="3" key="1">
    <citation type="submission" date="2017-12" db="EMBL/GenBank/DDBJ databases">
        <title>Phylogenetic diversity of female urinary microbiome.</title>
        <authorList>
            <person name="Thomas-White K."/>
            <person name="Wolfe A.J."/>
        </authorList>
    </citation>
    <scope>NUCLEOTIDE SEQUENCE [LARGE SCALE GENOMIC DNA]</scope>
    <source>
        <strain evidence="3">UMB0023</strain>
    </source>
</reference>
<dbReference type="RefSeq" id="WP_167382864.1">
    <property type="nucleotide sequence ID" value="NZ_CP136962.1"/>
</dbReference>
<keyword evidence="3" id="KW-1185">Reference proteome</keyword>
<evidence type="ECO:0000259" key="1">
    <source>
        <dbReference type="Pfam" id="PF10040"/>
    </source>
</evidence>
<evidence type="ECO:0000313" key="3">
    <source>
        <dbReference type="Proteomes" id="UP000234781"/>
    </source>
</evidence>
<feature type="domain" description="CRISPR-associated protein Cas6 C-terminal" evidence="1">
    <location>
        <begin position="185"/>
        <end position="307"/>
    </location>
</feature>
<dbReference type="Gene3D" id="3.30.70.1900">
    <property type="match status" value="1"/>
</dbReference>
<dbReference type="EMBL" id="CP136962">
    <property type="protein sequence ID" value="WOS97710.1"/>
    <property type="molecule type" value="Genomic_DNA"/>
</dbReference>
<proteinExistence type="predicted"/>
<dbReference type="AlphaFoldDB" id="A0AAF0YLN4"/>
<reference evidence="2 3" key="2">
    <citation type="submission" date="2023-10" db="EMBL/GenBank/DDBJ databases">
        <authorList>
            <person name="Choi B."/>
        </authorList>
    </citation>
    <scope>NUCLEOTIDE SEQUENCE [LARGE SCALE GENOMIC DNA]</scope>
    <source>
        <strain evidence="2 3">UMB0023</strain>
    </source>
</reference>